<evidence type="ECO:0000256" key="5">
    <source>
        <dbReference type="ARBA" id="ARBA00022741"/>
    </source>
</evidence>
<proteinExistence type="inferred from homology"/>
<feature type="domain" description="ABC transporter" evidence="10">
    <location>
        <begin position="25"/>
        <end position="251"/>
    </location>
</feature>
<accession>A0A0S6UCX2</accession>
<name>A0A0S6UCX2_NEOTH</name>
<keyword evidence="4 9" id="KW-0132">Cell division</keyword>
<protein>
    <recommendedName>
        <fullName evidence="2 9">Cell division ATP-binding protein FtsE</fullName>
    </recommendedName>
</protein>
<dbReference type="AlphaFoldDB" id="A0A0S6UCX2"/>
<keyword evidence="8 9" id="KW-0131">Cell cycle</keyword>
<dbReference type="GO" id="GO:0022857">
    <property type="term" value="F:transmembrane transporter activity"/>
    <property type="evidence" value="ECO:0007669"/>
    <property type="project" value="TreeGrafter"/>
</dbReference>
<dbReference type="PANTHER" id="PTHR24220:SF470">
    <property type="entry name" value="CELL DIVISION ATP-BINDING PROTEIN FTSE"/>
    <property type="match status" value="1"/>
</dbReference>
<sequence length="251" mass="28165">MPVVSKTTHRVVFFFCPGGDGLSLIQFFNVTKQYPPNITALDDVSVKIDKGEFVFLVGPSGAGKTTFIRLLFREEVPNRGQIIIGGRSISRLKRKEVPLLRRNIGIVFQDFRLLPDRTVFENVAFALRVVEAHPREIKPRVERALAQVGLSNRARMFPHQLSGGEQQRTAIARAIVNNPRILVADEPTGNLDPVTSGEIMKLLEEINRLGTTVIMATHAWDIVNSMRKRVIALQHGRLVRDDREGAYGYEA</sequence>
<dbReference type="GO" id="GO:0005886">
    <property type="term" value="C:plasma membrane"/>
    <property type="evidence" value="ECO:0007669"/>
    <property type="project" value="UniProtKB-SubCell"/>
</dbReference>
<evidence type="ECO:0000256" key="6">
    <source>
        <dbReference type="ARBA" id="ARBA00022840"/>
    </source>
</evidence>
<dbReference type="InterPro" id="IPR027417">
    <property type="entry name" value="P-loop_NTPase"/>
</dbReference>
<dbReference type="InterPro" id="IPR015854">
    <property type="entry name" value="ABC_transpr_LolD-like"/>
</dbReference>
<comment type="subcellular location">
    <subcellularLocation>
        <location evidence="9">Cell membrane</location>
        <topology evidence="9">Peripheral membrane protein</topology>
        <orientation evidence="9">Cytoplasmic side</orientation>
    </subcellularLocation>
</comment>
<dbReference type="SUPFAM" id="SSF52540">
    <property type="entry name" value="P-loop containing nucleoside triphosphate hydrolases"/>
    <property type="match status" value="1"/>
</dbReference>
<evidence type="ECO:0000256" key="2">
    <source>
        <dbReference type="ARBA" id="ARBA00020019"/>
    </source>
</evidence>
<dbReference type="Pfam" id="PF00005">
    <property type="entry name" value="ABC_tran"/>
    <property type="match status" value="1"/>
</dbReference>
<gene>
    <name evidence="9" type="primary">ftsE</name>
    <name evidence="11" type="ORF">MTY_1366</name>
</gene>
<evidence type="ECO:0000256" key="8">
    <source>
        <dbReference type="ARBA" id="ARBA00023306"/>
    </source>
</evidence>
<keyword evidence="6 9" id="KW-0067">ATP-binding</keyword>
<dbReference type="PANTHER" id="PTHR24220">
    <property type="entry name" value="IMPORT ATP-BINDING PROTEIN"/>
    <property type="match status" value="1"/>
</dbReference>
<evidence type="ECO:0000256" key="9">
    <source>
        <dbReference type="RuleBase" id="RU365094"/>
    </source>
</evidence>
<dbReference type="InterPro" id="IPR005286">
    <property type="entry name" value="Cell_div_FtsE"/>
</dbReference>
<dbReference type="FunFam" id="3.40.50.300:FF:000056">
    <property type="entry name" value="Cell division ATP-binding protein FtsE"/>
    <property type="match status" value="1"/>
</dbReference>
<keyword evidence="3 9" id="KW-1003">Cell membrane</keyword>
<dbReference type="Gene3D" id="3.40.50.300">
    <property type="entry name" value="P-loop containing nucleotide triphosphate hydrolases"/>
    <property type="match status" value="1"/>
</dbReference>
<evidence type="ECO:0000313" key="11">
    <source>
        <dbReference type="EMBL" id="GAF26029.1"/>
    </source>
</evidence>
<reference evidence="11" key="1">
    <citation type="journal article" date="2014" name="Gene">
        <title>Genome-guided analysis of transformation efficiency and carbon dioxide assimilation by Moorella thermoacetica Y72.</title>
        <authorList>
            <person name="Tsukahara K."/>
            <person name="Kita A."/>
            <person name="Nakashimada Y."/>
            <person name="Hoshino T."/>
            <person name="Murakami K."/>
        </authorList>
    </citation>
    <scope>NUCLEOTIDE SEQUENCE [LARGE SCALE GENOMIC DNA]</scope>
    <source>
        <strain evidence="11">Y72</strain>
    </source>
</reference>
<evidence type="ECO:0000256" key="1">
    <source>
        <dbReference type="ARBA" id="ARBA00005417"/>
    </source>
</evidence>
<evidence type="ECO:0000256" key="7">
    <source>
        <dbReference type="ARBA" id="ARBA00023136"/>
    </source>
</evidence>
<evidence type="ECO:0000256" key="4">
    <source>
        <dbReference type="ARBA" id="ARBA00022618"/>
    </source>
</evidence>
<keyword evidence="7 9" id="KW-0472">Membrane</keyword>
<dbReference type="GO" id="GO:0005524">
    <property type="term" value="F:ATP binding"/>
    <property type="evidence" value="ECO:0007669"/>
    <property type="project" value="UniProtKB-UniRule"/>
</dbReference>
<dbReference type="SMART" id="SM00382">
    <property type="entry name" value="AAA"/>
    <property type="match status" value="1"/>
</dbReference>
<dbReference type="InterPro" id="IPR003593">
    <property type="entry name" value="AAA+_ATPase"/>
</dbReference>
<organism evidence="11">
    <name type="scientific">Moorella thermoacetica Y72</name>
    <dbReference type="NCBI Taxonomy" id="1325331"/>
    <lineage>
        <taxon>Bacteria</taxon>
        <taxon>Bacillati</taxon>
        <taxon>Bacillota</taxon>
        <taxon>Clostridia</taxon>
        <taxon>Neomoorellales</taxon>
        <taxon>Neomoorellaceae</taxon>
        <taxon>Neomoorella</taxon>
    </lineage>
</organism>
<dbReference type="PROSITE" id="PS50893">
    <property type="entry name" value="ABC_TRANSPORTER_2"/>
    <property type="match status" value="1"/>
</dbReference>
<dbReference type="NCBIfam" id="TIGR02673">
    <property type="entry name" value="FtsE"/>
    <property type="match status" value="1"/>
</dbReference>
<dbReference type="GO" id="GO:0051301">
    <property type="term" value="P:cell division"/>
    <property type="evidence" value="ECO:0007669"/>
    <property type="project" value="UniProtKB-UniRule"/>
</dbReference>
<keyword evidence="5 9" id="KW-0547">Nucleotide-binding</keyword>
<dbReference type="Proteomes" id="UP000063718">
    <property type="component" value="Unassembled WGS sequence"/>
</dbReference>
<evidence type="ECO:0000256" key="3">
    <source>
        <dbReference type="ARBA" id="ARBA00022475"/>
    </source>
</evidence>
<comment type="subunit">
    <text evidence="9">Homodimer. Forms a membrane-associated complex with FtsX.</text>
</comment>
<evidence type="ECO:0000259" key="10">
    <source>
        <dbReference type="PROSITE" id="PS50893"/>
    </source>
</evidence>
<dbReference type="InterPro" id="IPR003439">
    <property type="entry name" value="ABC_transporter-like_ATP-bd"/>
</dbReference>
<dbReference type="EMBL" id="DF238840">
    <property type="protein sequence ID" value="GAF26029.1"/>
    <property type="molecule type" value="Genomic_DNA"/>
</dbReference>
<comment type="similarity">
    <text evidence="1 9">Belongs to the ABC transporter superfamily.</text>
</comment>
<dbReference type="GO" id="GO:0016887">
    <property type="term" value="F:ATP hydrolysis activity"/>
    <property type="evidence" value="ECO:0007669"/>
    <property type="project" value="InterPro"/>
</dbReference>
<comment type="function">
    <text evidence="9">Part of the ABC transporter FtsEX involved in cellular division.</text>
</comment>